<dbReference type="GO" id="GO:0009103">
    <property type="term" value="P:lipopolysaccharide biosynthetic process"/>
    <property type="evidence" value="ECO:0007669"/>
    <property type="project" value="TreeGrafter"/>
</dbReference>
<evidence type="ECO:0000259" key="2">
    <source>
        <dbReference type="Pfam" id="PF01757"/>
    </source>
</evidence>
<dbReference type="GO" id="GO:0016020">
    <property type="term" value="C:membrane"/>
    <property type="evidence" value="ECO:0007669"/>
    <property type="project" value="TreeGrafter"/>
</dbReference>
<dbReference type="Pfam" id="PF01757">
    <property type="entry name" value="Acyl_transf_3"/>
    <property type="match status" value="1"/>
</dbReference>
<comment type="caution">
    <text evidence="4">The sequence shown here is derived from an EMBL/GenBank/DDBJ whole genome shotgun (WGS) entry which is preliminary data.</text>
</comment>
<feature type="domain" description="Acyltransferase 3" evidence="2">
    <location>
        <begin position="22"/>
        <end position="367"/>
    </location>
</feature>
<gene>
    <name evidence="4" type="ORF">HNR11_002412</name>
</gene>
<proteinExistence type="predicted"/>
<accession>A0A7Z0EAC7</accession>
<keyword evidence="1" id="KW-0472">Membrane</keyword>
<dbReference type="PANTHER" id="PTHR23028:SF53">
    <property type="entry name" value="ACYL_TRANSF_3 DOMAIN-CONTAINING PROTEIN"/>
    <property type="match status" value="1"/>
</dbReference>
<feature type="transmembrane region" description="Helical" evidence="1">
    <location>
        <begin position="260"/>
        <end position="278"/>
    </location>
</feature>
<evidence type="ECO:0000313" key="5">
    <source>
        <dbReference type="Proteomes" id="UP000560069"/>
    </source>
</evidence>
<keyword evidence="5" id="KW-1185">Reference proteome</keyword>
<dbReference type="PANTHER" id="PTHR23028">
    <property type="entry name" value="ACETYLTRANSFERASE"/>
    <property type="match status" value="1"/>
</dbReference>
<evidence type="ECO:0000256" key="1">
    <source>
        <dbReference type="SAM" id="Phobius"/>
    </source>
</evidence>
<feature type="domain" description="SGNH" evidence="3">
    <location>
        <begin position="464"/>
        <end position="694"/>
    </location>
</feature>
<dbReference type="InterPro" id="IPR050879">
    <property type="entry name" value="Acyltransferase_3"/>
</dbReference>
<organism evidence="4 5">
    <name type="scientific">Nesterenkonia sandarakina</name>
    <dbReference type="NCBI Taxonomy" id="272918"/>
    <lineage>
        <taxon>Bacteria</taxon>
        <taxon>Bacillati</taxon>
        <taxon>Actinomycetota</taxon>
        <taxon>Actinomycetes</taxon>
        <taxon>Micrococcales</taxon>
        <taxon>Micrococcaceae</taxon>
        <taxon>Nesterenkonia</taxon>
    </lineage>
</organism>
<feature type="transmembrane region" description="Helical" evidence="1">
    <location>
        <begin position="349"/>
        <end position="370"/>
    </location>
</feature>
<feature type="transmembrane region" description="Helical" evidence="1">
    <location>
        <begin position="160"/>
        <end position="178"/>
    </location>
</feature>
<keyword evidence="1" id="KW-0812">Transmembrane</keyword>
<dbReference type="AlphaFoldDB" id="A0A7Z0EAC7"/>
<feature type="transmembrane region" description="Helical" evidence="1">
    <location>
        <begin position="199"/>
        <end position="219"/>
    </location>
</feature>
<keyword evidence="1" id="KW-1133">Transmembrane helix</keyword>
<feature type="transmembrane region" description="Helical" evidence="1">
    <location>
        <begin position="47"/>
        <end position="67"/>
    </location>
</feature>
<feature type="transmembrane region" description="Helical" evidence="1">
    <location>
        <begin position="284"/>
        <end position="303"/>
    </location>
</feature>
<sequence length="708" mass="76994">MTAAVITPVAPMAHAPSKYRPDIQGLRAIAVCLVLLYHAGAPFLGGGFVGVDVFFVISGFLITGMLLRQSIETGRVDLADFYARRIRRILPAATVVLVFTAIATLLILPRTRWEDIGHDLIGSALYYANWVFAANTDYLNAETVASPLQHFWTLAVEEQFYILWPLLIVGLLFAVKKLRDVSALPQSSELDQRRIRRSLELGVALMILPSLAWSVYWTAAEPARAYFVTTTRLWELGIGAGIAVFAVYLERLPSQVRSGLQLGGLLCIGTAAVVYSSATPFPGIAAMLPTLGAAAVIVGGMAGRAESGAAKLLVLKPMTWVGDVSYSLYLWHWPLIVLGTQLLGDELRFRYGLLILVFALVPAWLSYTYIETPFRQWNYVASKPWRAIKVGLAMMLASAALGVALLVAVSSLSDDDAEGSSPALGAEALRTDSSAGAVVSAVDSFEPRVEEAVDDIPSLYDGGCHQEQSEVGVEPCVFGDADSDYVVALVGDSHAAHWLPGLLPIAETNGWRLETYTKSACSLNGVALAGEEGFYEECHEWGQRMMETLREHSDLDHVIVSASRYNPAEDAPESVPTGSVEDGYSQVWRDLEEAAIPVTVLLDAPRIQIDLPECVAEHPEQLQECAVDREQAIDASGYGQQRAAAESSGATPVDLNEAICPEQQCAPIIGSVLVYRDSHHLTATYARSLSSHMEEELRQGDELRFRRD</sequence>
<evidence type="ECO:0000259" key="3">
    <source>
        <dbReference type="Pfam" id="PF19040"/>
    </source>
</evidence>
<dbReference type="Proteomes" id="UP000560069">
    <property type="component" value="Unassembled WGS sequence"/>
</dbReference>
<dbReference type="InterPro" id="IPR043968">
    <property type="entry name" value="SGNH"/>
</dbReference>
<dbReference type="InterPro" id="IPR002656">
    <property type="entry name" value="Acyl_transf_3_dom"/>
</dbReference>
<evidence type="ECO:0000313" key="4">
    <source>
        <dbReference type="EMBL" id="NYJ17878.1"/>
    </source>
</evidence>
<dbReference type="GO" id="GO:0016747">
    <property type="term" value="F:acyltransferase activity, transferring groups other than amino-acyl groups"/>
    <property type="evidence" value="ECO:0007669"/>
    <property type="project" value="InterPro"/>
</dbReference>
<protein>
    <submittedName>
        <fullName evidence="4">Peptidoglycan/LPS O-acetylase OafA/YrhL</fullName>
    </submittedName>
</protein>
<name>A0A7Z0EAC7_9MICC</name>
<feature type="transmembrane region" description="Helical" evidence="1">
    <location>
        <begin position="88"/>
        <end position="108"/>
    </location>
</feature>
<feature type="transmembrane region" description="Helical" evidence="1">
    <location>
        <begin position="390"/>
        <end position="412"/>
    </location>
</feature>
<dbReference type="RefSeq" id="WP_179442612.1">
    <property type="nucleotide sequence ID" value="NZ_BAAALK010000002.1"/>
</dbReference>
<reference evidence="4 5" key="1">
    <citation type="submission" date="2020-07" db="EMBL/GenBank/DDBJ databases">
        <title>Sequencing the genomes of 1000 actinobacteria strains.</title>
        <authorList>
            <person name="Klenk H.-P."/>
        </authorList>
    </citation>
    <scope>NUCLEOTIDE SEQUENCE [LARGE SCALE GENOMIC DNA]</scope>
    <source>
        <strain evidence="4 5">DSM 15664</strain>
    </source>
</reference>
<dbReference type="EMBL" id="JACCFQ010000001">
    <property type="protein sequence ID" value="NYJ17878.1"/>
    <property type="molecule type" value="Genomic_DNA"/>
</dbReference>
<dbReference type="Pfam" id="PF19040">
    <property type="entry name" value="SGNH"/>
    <property type="match status" value="1"/>
</dbReference>
<feature type="transmembrane region" description="Helical" evidence="1">
    <location>
        <begin position="225"/>
        <end position="248"/>
    </location>
</feature>